<dbReference type="InterPro" id="IPR036390">
    <property type="entry name" value="WH_DNA-bd_sf"/>
</dbReference>
<comment type="caution">
    <text evidence="1">The sequence shown here is derived from an EMBL/GenBank/DDBJ whole genome shotgun (WGS) entry which is preliminary data.</text>
</comment>
<dbReference type="InterPro" id="IPR036388">
    <property type="entry name" value="WH-like_DNA-bd_sf"/>
</dbReference>
<organism evidence="1 2">
    <name type="scientific">Cognatiluteimonas weifangensis</name>
    <dbReference type="NCBI Taxonomy" id="2303539"/>
    <lineage>
        <taxon>Bacteria</taxon>
        <taxon>Pseudomonadati</taxon>
        <taxon>Pseudomonadota</taxon>
        <taxon>Gammaproteobacteria</taxon>
        <taxon>Lysobacterales</taxon>
        <taxon>Lysobacteraceae</taxon>
        <taxon>Cognatiluteimonas</taxon>
    </lineage>
</organism>
<gene>
    <name evidence="1" type="ORF">D0Y53_05945</name>
</gene>
<dbReference type="Proteomes" id="UP000262917">
    <property type="component" value="Unassembled WGS sequence"/>
</dbReference>
<sequence length="88" mass="9248">MRALVRMTGASPGSLHRELKALVAYGVLRREGVGRQVFYQANPDSPVLPELTGLIRKTAGLVLRVALLPPADRIDGAGSATSTAIPAN</sequence>
<evidence type="ECO:0000313" key="1">
    <source>
        <dbReference type="EMBL" id="RFP61256.1"/>
    </source>
</evidence>
<reference evidence="1 2" key="1">
    <citation type="submission" date="2018-08" db="EMBL/GenBank/DDBJ databases">
        <title>Lysobacter weifangensis sp. nov., a new member of the family 'Xanthomonadaceae', isolated from soil in a farmland.</title>
        <authorList>
            <person name="Zhao H."/>
        </authorList>
    </citation>
    <scope>NUCLEOTIDE SEQUENCE [LARGE SCALE GENOMIC DNA]</scope>
    <source>
        <strain evidence="1 2">WF-2</strain>
    </source>
</reference>
<proteinExistence type="predicted"/>
<dbReference type="SUPFAM" id="SSF46785">
    <property type="entry name" value="Winged helix' DNA-binding domain"/>
    <property type="match status" value="1"/>
</dbReference>
<dbReference type="AlphaFoldDB" id="A0A372DNY6"/>
<keyword evidence="2" id="KW-1185">Reference proteome</keyword>
<dbReference type="Gene3D" id="1.10.10.10">
    <property type="entry name" value="Winged helix-like DNA-binding domain superfamily/Winged helix DNA-binding domain"/>
    <property type="match status" value="1"/>
</dbReference>
<dbReference type="EMBL" id="QVPD01000004">
    <property type="protein sequence ID" value="RFP61256.1"/>
    <property type="molecule type" value="Genomic_DNA"/>
</dbReference>
<accession>A0A372DNY6</accession>
<protein>
    <recommendedName>
        <fullName evidence="3">HTH arsR-type domain-containing protein</fullName>
    </recommendedName>
</protein>
<evidence type="ECO:0008006" key="3">
    <source>
        <dbReference type="Google" id="ProtNLM"/>
    </source>
</evidence>
<name>A0A372DNY6_9GAMM</name>
<evidence type="ECO:0000313" key="2">
    <source>
        <dbReference type="Proteomes" id="UP000262917"/>
    </source>
</evidence>